<evidence type="ECO:0000259" key="2">
    <source>
        <dbReference type="Pfam" id="PF19623"/>
    </source>
</evidence>
<name>A0A8J8MG76_9FIRM</name>
<dbReference type="AlphaFoldDB" id="A0A8J8MG76"/>
<sequence length="392" mass="45530">MQSYNRQIIDLKEEERGFTTQSRGPYGYCKLETRGKKSRIKLNVNHLENAHNVYRAQLIKTDSDATQIINLGVMDIDDQHSGTLNISVDSGNVAGSGYGIDDFSIIAIASLDNRRHPIFPLIGYIKDANPSWKQYVHTSDTKKTYTPTEPVRQEVQEAKTKQQKEDTPRAKVLADKPIQENHVDERPMDPYHDEHMTSFTPEFNAEEKPFVQEPVIPHSMNEKEASLGSHEKDASPYYSDHTYNAKESIEINDMGNQTFDIIKKHFEPKELEEIHKNIFRDYPKMNPFEKEDSNKEWVRIEPADIIYFPMDTWMLTNNTFLLNGYKRYKHLILGRDKETYDSQPRFYLGVPGIYHPKDRVAAYFYGFKEFICCADTKTKAGEYGYWIVEIEG</sequence>
<protein>
    <recommendedName>
        <fullName evidence="2">DUF6128 domain-containing protein</fullName>
    </recommendedName>
</protein>
<proteinExistence type="predicted"/>
<feature type="compositionally biased region" description="Basic and acidic residues" evidence="1">
    <location>
        <begin position="151"/>
        <end position="170"/>
    </location>
</feature>
<reference evidence="3" key="1">
    <citation type="submission" date="2020-07" db="EMBL/GenBank/DDBJ databases">
        <title>Vallitalea pronyensis genome.</title>
        <authorList>
            <person name="Postec A."/>
        </authorList>
    </citation>
    <scope>NUCLEOTIDE SEQUENCE</scope>
    <source>
        <strain evidence="3">FatNI3</strain>
    </source>
</reference>
<evidence type="ECO:0000313" key="4">
    <source>
        <dbReference type="Proteomes" id="UP000683246"/>
    </source>
</evidence>
<dbReference type="EMBL" id="CP058649">
    <property type="protein sequence ID" value="QUI21015.1"/>
    <property type="molecule type" value="Genomic_DNA"/>
</dbReference>
<dbReference type="RefSeq" id="WP_212696474.1">
    <property type="nucleotide sequence ID" value="NZ_CP058649.1"/>
</dbReference>
<feature type="domain" description="DUF6128" evidence="2">
    <location>
        <begin position="304"/>
        <end position="389"/>
    </location>
</feature>
<dbReference type="Pfam" id="PF19623">
    <property type="entry name" value="DUF6128"/>
    <property type="match status" value="1"/>
</dbReference>
<gene>
    <name evidence="3" type="ORF">HZI73_01310</name>
</gene>
<accession>A0A8J8MG76</accession>
<keyword evidence="4" id="KW-1185">Reference proteome</keyword>
<dbReference type="Proteomes" id="UP000683246">
    <property type="component" value="Chromosome"/>
</dbReference>
<organism evidence="3 4">
    <name type="scientific">Vallitalea pronyensis</name>
    <dbReference type="NCBI Taxonomy" id="1348613"/>
    <lineage>
        <taxon>Bacteria</taxon>
        <taxon>Bacillati</taxon>
        <taxon>Bacillota</taxon>
        <taxon>Clostridia</taxon>
        <taxon>Lachnospirales</taxon>
        <taxon>Vallitaleaceae</taxon>
        <taxon>Vallitalea</taxon>
    </lineage>
</organism>
<evidence type="ECO:0000313" key="3">
    <source>
        <dbReference type="EMBL" id="QUI21015.1"/>
    </source>
</evidence>
<evidence type="ECO:0000256" key="1">
    <source>
        <dbReference type="SAM" id="MobiDB-lite"/>
    </source>
</evidence>
<dbReference type="InterPro" id="IPR046131">
    <property type="entry name" value="DUF6128"/>
</dbReference>
<dbReference type="KEGG" id="vpy:HZI73_01310"/>
<feature type="region of interest" description="Disordered" evidence="1">
    <location>
        <begin position="143"/>
        <end position="170"/>
    </location>
</feature>